<feature type="domain" description="HTH deoR-type" evidence="4">
    <location>
        <begin position="79"/>
        <end position="125"/>
    </location>
</feature>
<evidence type="ECO:0000259" key="4">
    <source>
        <dbReference type="Pfam" id="PF08220"/>
    </source>
</evidence>
<dbReference type="SUPFAM" id="SSF46785">
    <property type="entry name" value="Winged helix' DNA-binding domain"/>
    <property type="match status" value="1"/>
</dbReference>
<name>A0A087A2U5_9BIFI</name>
<dbReference type="GO" id="GO:0003700">
    <property type="term" value="F:DNA-binding transcription factor activity"/>
    <property type="evidence" value="ECO:0007669"/>
    <property type="project" value="InterPro"/>
</dbReference>
<dbReference type="Gene3D" id="1.10.10.10">
    <property type="entry name" value="Winged helix-like DNA-binding domain superfamily/Winged helix DNA-binding domain"/>
    <property type="match status" value="1"/>
</dbReference>
<dbReference type="InterPro" id="IPR001034">
    <property type="entry name" value="DeoR_HTH"/>
</dbReference>
<dbReference type="EMBL" id="JGYN01000003">
    <property type="protein sequence ID" value="KFI53095.1"/>
    <property type="molecule type" value="Genomic_DNA"/>
</dbReference>
<feature type="compositionally biased region" description="Basic and acidic residues" evidence="3">
    <location>
        <begin position="42"/>
        <end position="79"/>
    </location>
</feature>
<accession>A0A087A2U5</accession>
<dbReference type="Pfam" id="PF08220">
    <property type="entry name" value="HTH_DeoR"/>
    <property type="match status" value="1"/>
</dbReference>
<keyword evidence="2" id="KW-0804">Transcription</keyword>
<evidence type="ECO:0000313" key="6">
    <source>
        <dbReference type="Proteomes" id="UP000029108"/>
    </source>
</evidence>
<dbReference type="OrthoDB" id="3240345at2"/>
<evidence type="ECO:0000313" key="5">
    <source>
        <dbReference type="EMBL" id="KFI53095.1"/>
    </source>
</evidence>
<feature type="region of interest" description="Disordered" evidence="3">
    <location>
        <begin position="38"/>
        <end position="79"/>
    </location>
</feature>
<keyword evidence="1" id="KW-0805">Transcription regulation</keyword>
<dbReference type="eggNOG" id="COG2865">
    <property type="taxonomic scope" value="Bacteria"/>
</dbReference>
<dbReference type="AlphaFoldDB" id="A0A087A2U5"/>
<sequence>MRNLYKYSKPYSGKDPVLDDGDVFEAFIPVRWVEGNTAENDATARNETEHNPNEQVHGPDKTVNDLHEQENEQEKEPSREQLILDLIRVNPAITYHEAADTLSVSYSTARRGFQALRESGTIDRIDSDRRGTWRILTPPQPSRE</sequence>
<reference evidence="5 6" key="1">
    <citation type="submission" date="2014-03" db="EMBL/GenBank/DDBJ databases">
        <title>Genomics of Bifidobacteria.</title>
        <authorList>
            <person name="Ventura M."/>
            <person name="Milani C."/>
            <person name="Lugli G.A."/>
        </authorList>
    </citation>
    <scope>NUCLEOTIDE SEQUENCE [LARGE SCALE GENOMIC DNA]</scope>
    <source>
        <strain evidence="5 6">DSM 23969</strain>
    </source>
</reference>
<evidence type="ECO:0000256" key="1">
    <source>
        <dbReference type="ARBA" id="ARBA00023015"/>
    </source>
</evidence>
<protein>
    <recommendedName>
        <fullName evidence="4">HTH deoR-type domain-containing protein</fullName>
    </recommendedName>
</protein>
<dbReference type="RefSeq" id="WP_033496371.1">
    <property type="nucleotide sequence ID" value="NZ_JDUU01000038.1"/>
</dbReference>
<keyword evidence="6" id="KW-1185">Reference proteome</keyword>
<organism evidence="5 6">
    <name type="scientific">Bifidobacterium biavatii DSM 23969</name>
    <dbReference type="NCBI Taxonomy" id="1437608"/>
    <lineage>
        <taxon>Bacteria</taxon>
        <taxon>Bacillati</taxon>
        <taxon>Actinomycetota</taxon>
        <taxon>Actinomycetes</taxon>
        <taxon>Bifidobacteriales</taxon>
        <taxon>Bifidobacteriaceae</taxon>
        <taxon>Bifidobacterium</taxon>
    </lineage>
</organism>
<dbReference type="InterPro" id="IPR036388">
    <property type="entry name" value="WH-like_DNA-bd_sf"/>
</dbReference>
<dbReference type="STRING" id="1437608.GCA_000771645_01946"/>
<evidence type="ECO:0000256" key="2">
    <source>
        <dbReference type="ARBA" id="ARBA00023163"/>
    </source>
</evidence>
<dbReference type="Proteomes" id="UP000029108">
    <property type="component" value="Unassembled WGS sequence"/>
</dbReference>
<evidence type="ECO:0000256" key="3">
    <source>
        <dbReference type="SAM" id="MobiDB-lite"/>
    </source>
</evidence>
<dbReference type="InterPro" id="IPR036390">
    <property type="entry name" value="WH_DNA-bd_sf"/>
</dbReference>
<comment type="caution">
    <text evidence="5">The sequence shown here is derived from an EMBL/GenBank/DDBJ whole genome shotgun (WGS) entry which is preliminary data.</text>
</comment>
<gene>
    <name evidence="5" type="ORF">BBIA_1071</name>
</gene>
<proteinExistence type="predicted"/>